<dbReference type="Pfam" id="PF11452">
    <property type="entry name" value="DUF3000"/>
    <property type="match status" value="1"/>
</dbReference>
<dbReference type="STRING" id="399736.SAMN04489720_0109"/>
<accession>A0A1G7ZTT9</accession>
<evidence type="ECO:0000313" key="1">
    <source>
        <dbReference type="EMBL" id="SDH12074.1"/>
    </source>
</evidence>
<dbReference type="RefSeq" id="WP_269457095.1">
    <property type="nucleotide sequence ID" value="NZ_LT629695.1"/>
</dbReference>
<keyword evidence="2" id="KW-1185">Reference proteome</keyword>
<dbReference type="InterPro" id="IPR021555">
    <property type="entry name" value="DUF3000"/>
</dbReference>
<gene>
    <name evidence="1" type="ORF">SAMN04489720_0109</name>
</gene>
<proteinExistence type="predicted"/>
<dbReference type="AlphaFoldDB" id="A0A1G7ZTT9"/>
<evidence type="ECO:0008006" key="3">
    <source>
        <dbReference type="Google" id="ProtNLM"/>
    </source>
</evidence>
<dbReference type="EMBL" id="LT629695">
    <property type="protein sequence ID" value="SDH12074.1"/>
    <property type="molecule type" value="Genomic_DNA"/>
</dbReference>
<reference evidence="2" key="1">
    <citation type="submission" date="2016-10" db="EMBL/GenBank/DDBJ databases">
        <authorList>
            <person name="Varghese N."/>
            <person name="Submissions S."/>
        </authorList>
    </citation>
    <scope>NUCLEOTIDE SEQUENCE [LARGE SCALE GENOMIC DNA]</scope>
    <source>
        <strain evidence="2">DSM 22002</strain>
    </source>
</reference>
<evidence type="ECO:0000313" key="2">
    <source>
        <dbReference type="Proteomes" id="UP000198822"/>
    </source>
</evidence>
<dbReference type="Proteomes" id="UP000198822">
    <property type="component" value="Chromosome I"/>
</dbReference>
<sequence length="196" mass="21183">MDTGSESAEAPAIFLAAVERMRSADTRGELTVREIPAPGRIAPWSYAVAADVGSPEHGRDSDRGTGRFILMHDPEEPEAWGGAFRVVTFTQATQDLDIAPDPMLPEVTWSWLLEALDQRDAGYHSASGTATRVLSTGFGELAEQGEGAQLELRASWTPTSHDIERHLAAWCDLVCASAGMPLQPGAISLDARRLQR</sequence>
<protein>
    <recommendedName>
        <fullName evidence="3">DUF3000 domain-containing protein</fullName>
    </recommendedName>
</protein>
<name>A0A1G7ZTT9_9MICO</name>
<organism evidence="1 2">
    <name type="scientific">Agrococcus jejuensis</name>
    <dbReference type="NCBI Taxonomy" id="399736"/>
    <lineage>
        <taxon>Bacteria</taxon>
        <taxon>Bacillati</taxon>
        <taxon>Actinomycetota</taxon>
        <taxon>Actinomycetes</taxon>
        <taxon>Micrococcales</taxon>
        <taxon>Microbacteriaceae</taxon>
        <taxon>Agrococcus</taxon>
    </lineage>
</organism>